<reference evidence="5" key="1">
    <citation type="submission" date="2018-12" db="EMBL/GenBank/DDBJ databases">
        <title>Tengunoibacter tsumagoiensis gen. nov., sp. nov., Dictyobacter kobayashii sp. nov., D. alpinus sp. nov., and D. joshuensis sp. nov. and description of Dictyobacteraceae fam. nov. within the order Ktedonobacterales isolated from Tengu-no-mugimeshi.</title>
        <authorList>
            <person name="Wang C.M."/>
            <person name="Zheng Y."/>
            <person name="Sakai Y."/>
            <person name="Toyoda A."/>
            <person name="Minakuchi Y."/>
            <person name="Abe K."/>
            <person name="Yokota A."/>
            <person name="Yabe S."/>
        </authorList>
    </citation>
    <scope>NUCLEOTIDE SEQUENCE [LARGE SCALE GENOMIC DNA]</scope>
    <source>
        <strain evidence="5">Uno16</strain>
    </source>
</reference>
<evidence type="ECO:0000256" key="1">
    <source>
        <dbReference type="ARBA" id="ARBA00008779"/>
    </source>
</evidence>
<dbReference type="InterPro" id="IPR050738">
    <property type="entry name" value="Sulfatase"/>
</dbReference>
<dbReference type="GO" id="GO:0004065">
    <property type="term" value="F:arylsulfatase activity"/>
    <property type="evidence" value="ECO:0007669"/>
    <property type="project" value="TreeGrafter"/>
</dbReference>
<comment type="similarity">
    <text evidence="1">Belongs to the sulfatase family.</text>
</comment>
<proteinExistence type="inferred from homology"/>
<protein>
    <submittedName>
        <fullName evidence="4">Sulfatase</fullName>
    </submittedName>
</protein>
<dbReference type="Proteomes" id="UP000287171">
    <property type="component" value="Unassembled WGS sequence"/>
</dbReference>
<gene>
    <name evidence="4" type="ORF">KDA_14410</name>
</gene>
<evidence type="ECO:0000259" key="3">
    <source>
        <dbReference type="Pfam" id="PF00884"/>
    </source>
</evidence>
<evidence type="ECO:0000256" key="2">
    <source>
        <dbReference type="ARBA" id="ARBA00022801"/>
    </source>
</evidence>
<feature type="domain" description="Sulfatase N-terminal" evidence="3">
    <location>
        <begin position="5"/>
        <end position="373"/>
    </location>
</feature>
<dbReference type="PANTHER" id="PTHR42693:SF53">
    <property type="entry name" value="ENDO-4-O-SULFATASE"/>
    <property type="match status" value="1"/>
</dbReference>
<dbReference type="Pfam" id="PF00884">
    <property type="entry name" value="Sulfatase"/>
    <property type="match status" value="1"/>
</dbReference>
<accession>A0A402B3S5</accession>
<dbReference type="Gene3D" id="3.30.1120.10">
    <property type="match status" value="1"/>
</dbReference>
<dbReference type="CDD" id="cd16148">
    <property type="entry name" value="sulfatase_like"/>
    <property type="match status" value="1"/>
</dbReference>
<sequence>MTTLPDIVLLVLDTQRLDRLSCYGYRQETTPYLDKLAQDATLYRHAYATAQWTVPSHASMFTGLYPDQHTMLHASSLLPGQLPTLAERLGQAGYFTAAFCNNPLIGVVNTGLQRGFHSFLNYSGLMTSRPHQSGDQKHLLDRYRQHFKRFLANGITGLQDIFAHSDLLLDLSFSPLMAPLWQTALSFKGNTAKSLNDAASLHIERKGIEQGQPVFSFINLMGVHMPYHATPRFRERFAPRVQQDRHTRQALQHFNSDVFGWMAPLTSALDAKDYALLSAMYDAEVAFQDELVGTFLEQLRASGVLDRSLLIICADHGEHLGEKQLMGHSIAVYNTLVHVPLLIRDPAGAFPRGTTSEQVVSTRRIFHTALTAAEQASDAEQAYTLAQSVSSDPDQQRIFASGVTPQNLLNVMQRRRPDLIEAYHCDQPRQAVWQGRYKLIKTGEEKLELYDVYEDPDELIDLCSILPEQVEELQAAFVSEDRNQFKQQVSAAANLQDDPVVRRRLYDLGYLE</sequence>
<comment type="caution">
    <text evidence="4">The sequence shown here is derived from an EMBL/GenBank/DDBJ whole genome shotgun (WGS) entry which is preliminary data.</text>
</comment>
<keyword evidence="5" id="KW-1185">Reference proteome</keyword>
<dbReference type="OrthoDB" id="9762324at2"/>
<dbReference type="InterPro" id="IPR017850">
    <property type="entry name" value="Alkaline_phosphatase_core_sf"/>
</dbReference>
<dbReference type="EMBL" id="BIFT01000001">
    <property type="protein sequence ID" value="GCE25957.1"/>
    <property type="molecule type" value="Genomic_DNA"/>
</dbReference>
<dbReference type="AlphaFoldDB" id="A0A402B3S5"/>
<name>A0A402B3S5_9CHLR</name>
<keyword evidence="2" id="KW-0378">Hydrolase</keyword>
<dbReference type="Gene3D" id="3.40.720.10">
    <property type="entry name" value="Alkaline Phosphatase, subunit A"/>
    <property type="match status" value="1"/>
</dbReference>
<organism evidence="4 5">
    <name type="scientific">Dictyobacter alpinus</name>
    <dbReference type="NCBI Taxonomy" id="2014873"/>
    <lineage>
        <taxon>Bacteria</taxon>
        <taxon>Bacillati</taxon>
        <taxon>Chloroflexota</taxon>
        <taxon>Ktedonobacteria</taxon>
        <taxon>Ktedonobacterales</taxon>
        <taxon>Dictyobacteraceae</taxon>
        <taxon>Dictyobacter</taxon>
    </lineage>
</organism>
<dbReference type="PANTHER" id="PTHR42693">
    <property type="entry name" value="ARYLSULFATASE FAMILY MEMBER"/>
    <property type="match status" value="1"/>
</dbReference>
<evidence type="ECO:0000313" key="4">
    <source>
        <dbReference type="EMBL" id="GCE25957.1"/>
    </source>
</evidence>
<dbReference type="SUPFAM" id="SSF53649">
    <property type="entry name" value="Alkaline phosphatase-like"/>
    <property type="match status" value="1"/>
</dbReference>
<dbReference type="RefSeq" id="WP_126626480.1">
    <property type="nucleotide sequence ID" value="NZ_BIFT01000001.1"/>
</dbReference>
<dbReference type="InterPro" id="IPR000917">
    <property type="entry name" value="Sulfatase_N"/>
</dbReference>
<evidence type="ECO:0000313" key="5">
    <source>
        <dbReference type="Proteomes" id="UP000287171"/>
    </source>
</evidence>